<evidence type="ECO:0000313" key="3">
    <source>
        <dbReference type="EMBL" id="PCM59447.1"/>
    </source>
</evidence>
<keyword evidence="4" id="KW-0560">Oxidoreductase</keyword>
<proteinExistence type="predicted"/>
<dbReference type="RefSeq" id="WP_043521370.1">
    <property type="nucleotide sequence ID" value="NZ_AP022112.1"/>
</dbReference>
<dbReference type="Gene3D" id="3.10.180.10">
    <property type="entry name" value="2,3-Dihydroxybiphenyl 1,2-Dioxygenase, domain 1"/>
    <property type="match status" value="1"/>
</dbReference>
<accession>A0A2A5MEZ4</accession>
<reference evidence="3 5" key="1">
    <citation type="submission" date="2017-09" db="EMBL/GenBank/DDBJ databases">
        <title>Mdr eskape-Ghana.</title>
        <authorList>
            <person name="Agyepong N."/>
            <person name="Janice J."/>
            <person name="Samuelsen O."/>
            <person name="Owusu-Ofori A."/>
            <person name="Sundsfjord A."/>
            <person name="Essack S."/>
            <person name="Pedersen T."/>
        </authorList>
    </citation>
    <scope>NUCLEOTIDE SEQUENCE [LARGE SCALE GENOMIC DNA]</scope>
    <source>
        <strain evidence="3 5">46</strain>
    </source>
</reference>
<comment type="caution">
    <text evidence="3">The sequence shown here is derived from an EMBL/GenBank/DDBJ whole genome shotgun (WGS) entry which is preliminary data.</text>
</comment>
<dbReference type="GO" id="GO:0018583">
    <property type="term" value="F:biphenyl-2,3-diol 1,2-dioxygenase activity"/>
    <property type="evidence" value="ECO:0007669"/>
    <property type="project" value="UniProtKB-EC"/>
</dbReference>
<dbReference type="InterPro" id="IPR004360">
    <property type="entry name" value="Glyas_Fos-R_dOase_dom"/>
</dbReference>
<reference evidence="4 6" key="2">
    <citation type="submission" date="2018-07" db="EMBL/GenBank/DDBJ databases">
        <authorList>
            <consortium name="Pathogen Informatics"/>
        </authorList>
    </citation>
    <scope>NUCLEOTIDE SEQUENCE [LARGE SCALE GENOMIC DNA]</scope>
    <source>
        <strain evidence="4 6">4300STDY6636950</strain>
    </source>
</reference>
<dbReference type="EC" id="1.13.11.39" evidence="4"/>
<dbReference type="InterPro" id="IPR037523">
    <property type="entry name" value="VOC_core"/>
</dbReference>
<evidence type="ECO:0000313" key="4">
    <source>
        <dbReference type="EMBL" id="SSG00846.1"/>
    </source>
</evidence>
<dbReference type="PROSITE" id="PS51819">
    <property type="entry name" value="VOC"/>
    <property type="match status" value="1"/>
</dbReference>
<dbReference type="Pfam" id="PF00903">
    <property type="entry name" value="Glyoxalase"/>
    <property type="match status" value="1"/>
</dbReference>
<organism evidence="3 5">
    <name type="scientific">Klebsiella quasipneumoniae</name>
    <dbReference type="NCBI Taxonomy" id="1463165"/>
    <lineage>
        <taxon>Bacteria</taxon>
        <taxon>Pseudomonadati</taxon>
        <taxon>Pseudomonadota</taxon>
        <taxon>Gammaproteobacteria</taxon>
        <taxon>Enterobacterales</taxon>
        <taxon>Enterobacteriaceae</taxon>
        <taxon>Klebsiella/Raoultella group</taxon>
        <taxon>Klebsiella</taxon>
        <taxon>Klebsiella pneumoniae complex</taxon>
    </lineage>
</organism>
<evidence type="ECO:0000313" key="2">
    <source>
        <dbReference type="EMBL" id="MBC5047466.1"/>
    </source>
</evidence>
<dbReference type="EMBL" id="NXHG01000016">
    <property type="protein sequence ID" value="PCM59447.1"/>
    <property type="molecule type" value="Genomic_DNA"/>
</dbReference>
<gene>
    <name evidence="4" type="primary">bphC</name>
    <name evidence="3" type="ORF">CP911_22215</name>
    <name evidence="2" type="ORF">H8L09_19100</name>
    <name evidence="4" type="ORF">SAMEA23995918_04006</name>
</gene>
<dbReference type="InterPro" id="IPR029068">
    <property type="entry name" value="Glyas_Bleomycin-R_OHBP_Dase"/>
</dbReference>
<dbReference type="SUPFAM" id="SSF54593">
    <property type="entry name" value="Glyoxalase/Bleomycin resistance protein/Dihydroxybiphenyl dioxygenase"/>
    <property type="match status" value="1"/>
</dbReference>
<dbReference type="Proteomes" id="UP000646540">
    <property type="component" value="Unassembled WGS sequence"/>
</dbReference>
<dbReference type="AlphaFoldDB" id="A0A1C3Q656"/>
<evidence type="ECO:0000313" key="6">
    <source>
        <dbReference type="Proteomes" id="UP000252079"/>
    </source>
</evidence>
<reference evidence="2" key="3">
    <citation type="submission" date="2020-08" db="EMBL/GenBank/DDBJ databases">
        <title>Genomic evolution and epidemiology of Klebsiella pneumoniae from a major hospital in Beijing, China, over a fifteen-year period: dissemination of known and novel high-risk clones.</title>
        <authorList>
            <person name="Palmieri M."/>
        </authorList>
    </citation>
    <scope>NUCLEOTIDE SEQUENCE</scope>
    <source>
        <strain evidence="2">K7050</strain>
    </source>
</reference>
<feature type="domain" description="VOC" evidence="1">
    <location>
        <begin position="151"/>
        <end position="267"/>
    </location>
</feature>
<dbReference type="EMBL" id="UFBM01000033">
    <property type="protein sequence ID" value="SSG00846.1"/>
    <property type="molecule type" value="Genomic_DNA"/>
</dbReference>
<evidence type="ECO:0000313" key="5">
    <source>
        <dbReference type="Proteomes" id="UP000217648"/>
    </source>
</evidence>
<dbReference type="Proteomes" id="UP000217648">
    <property type="component" value="Unassembled WGS sequence"/>
</dbReference>
<name>A0A1C3Q656_9ENTR</name>
<accession>A0A1C3Q656</accession>
<sequence>MNILGPDYLVFGVDDLAGCRQFLIDYGLREQENGFFSALDGTGVLLRGRDDPSLPAALPSGSQLRETVYGVADSATLEAIAETLRRDREVKLGADGVLRCVDDAGFALGFRVSQRQPLQREGEKINAPGDRAGRPVNQTGASADMAAEPRSLSHVVYFVPDAARAEAFYQRLGFVCTDRFTHVGPFLRPAGTQDHHTLFLIQAPPFMTGIEHFTFHLGGPTELMMAGSRFQQKGYQTFWGPGRHQLGSNWFWYFNSPLGCHIEYDADMDQHDDHWQPREALPGADNSQYFLLGYREKWAPGPDNAR</sequence>
<protein>
    <submittedName>
        <fullName evidence="3">Glyoxalase</fullName>
        <ecNumber evidence="4">1.13.11.39</ecNumber>
    </submittedName>
    <submittedName>
        <fullName evidence="2">VOC family protein</fullName>
    </submittedName>
</protein>
<dbReference type="EMBL" id="JACNQW010000013">
    <property type="protein sequence ID" value="MBC5047466.1"/>
    <property type="molecule type" value="Genomic_DNA"/>
</dbReference>
<dbReference type="Proteomes" id="UP000252079">
    <property type="component" value="Unassembled WGS sequence"/>
</dbReference>
<evidence type="ECO:0000259" key="1">
    <source>
        <dbReference type="PROSITE" id="PS51819"/>
    </source>
</evidence>